<sequence length="163" mass="17309">MVWKPGARVLEPTRMRSTRTAGRDGGSSGDSEPGDPYCCRHRLSALDPEGAVDLTYSGGVGGERVVTYARHSQSDGVAARMRRWRWARGPWIQPQRRSEECWGRSSLLGGVGVLQPGRAGCPSTSSAICGAESLTDSGVGGHCHWLCWAAGNTVATGGALKRV</sequence>
<keyword evidence="3" id="KW-1185">Reference proteome</keyword>
<protein>
    <submittedName>
        <fullName evidence="2">Uncharacterized protein</fullName>
    </submittedName>
</protein>
<organism evidence="2 3">
    <name type="scientific">Pleurodeles waltl</name>
    <name type="common">Iberian ribbed newt</name>
    <dbReference type="NCBI Taxonomy" id="8319"/>
    <lineage>
        <taxon>Eukaryota</taxon>
        <taxon>Metazoa</taxon>
        <taxon>Chordata</taxon>
        <taxon>Craniata</taxon>
        <taxon>Vertebrata</taxon>
        <taxon>Euteleostomi</taxon>
        <taxon>Amphibia</taxon>
        <taxon>Batrachia</taxon>
        <taxon>Caudata</taxon>
        <taxon>Salamandroidea</taxon>
        <taxon>Salamandridae</taxon>
        <taxon>Pleurodelinae</taxon>
        <taxon>Pleurodeles</taxon>
    </lineage>
</organism>
<reference evidence="2" key="1">
    <citation type="journal article" date="2022" name="bioRxiv">
        <title>Sequencing and chromosome-scale assembly of the giantPleurodeles waltlgenome.</title>
        <authorList>
            <person name="Brown T."/>
            <person name="Elewa A."/>
            <person name="Iarovenko S."/>
            <person name="Subramanian E."/>
            <person name="Araus A.J."/>
            <person name="Petzold A."/>
            <person name="Susuki M."/>
            <person name="Suzuki K.-i.T."/>
            <person name="Hayashi T."/>
            <person name="Toyoda A."/>
            <person name="Oliveira C."/>
            <person name="Osipova E."/>
            <person name="Leigh N.D."/>
            <person name="Simon A."/>
            <person name="Yun M.H."/>
        </authorList>
    </citation>
    <scope>NUCLEOTIDE SEQUENCE</scope>
    <source>
        <strain evidence="2">20211129_DDA</strain>
        <tissue evidence="2">Liver</tissue>
    </source>
</reference>
<gene>
    <name evidence="2" type="ORF">NDU88_004095</name>
</gene>
<evidence type="ECO:0000313" key="3">
    <source>
        <dbReference type="Proteomes" id="UP001066276"/>
    </source>
</evidence>
<name>A0AAV7MU80_PLEWA</name>
<dbReference type="AlphaFoldDB" id="A0AAV7MU80"/>
<dbReference type="Proteomes" id="UP001066276">
    <property type="component" value="Chromosome 9"/>
</dbReference>
<accession>A0AAV7MU80</accession>
<dbReference type="EMBL" id="JANPWB010000013">
    <property type="protein sequence ID" value="KAJ1106694.1"/>
    <property type="molecule type" value="Genomic_DNA"/>
</dbReference>
<feature type="region of interest" description="Disordered" evidence="1">
    <location>
        <begin position="1"/>
        <end position="35"/>
    </location>
</feature>
<evidence type="ECO:0000256" key="1">
    <source>
        <dbReference type="SAM" id="MobiDB-lite"/>
    </source>
</evidence>
<evidence type="ECO:0000313" key="2">
    <source>
        <dbReference type="EMBL" id="KAJ1106694.1"/>
    </source>
</evidence>
<comment type="caution">
    <text evidence="2">The sequence shown here is derived from an EMBL/GenBank/DDBJ whole genome shotgun (WGS) entry which is preliminary data.</text>
</comment>
<proteinExistence type="predicted"/>